<dbReference type="RefSeq" id="WP_151023510.1">
    <property type="nucleotide sequence ID" value="NZ_BAAAEB010000004.1"/>
</dbReference>
<proteinExistence type="predicted"/>
<evidence type="ECO:0000259" key="1">
    <source>
        <dbReference type="Pfam" id="PF07693"/>
    </source>
</evidence>
<organism evidence="2 3">
    <name type="scientific">Cupriavidus gilardii</name>
    <dbReference type="NCBI Taxonomy" id="82541"/>
    <lineage>
        <taxon>Bacteria</taxon>
        <taxon>Pseudomonadati</taxon>
        <taxon>Pseudomonadota</taxon>
        <taxon>Betaproteobacteria</taxon>
        <taxon>Burkholderiales</taxon>
        <taxon>Burkholderiaceae</taxon>
        <taxon>Cupriavidus</taxon>
    </lineage>
</organism>
<dbReference type="Gene3D" id="3.40.50.300">
    <property type="entry name" value="P-loop containing nucleotide triphosphate hydrolases"/>
    <property type="match status" value="1"/>
</dbReference>
<reference evidence="2 3" key="1">
    <citation type="submission" date="2020-05" db="EMBL/GenBank/DDBJ databases">
        <title>MicrobeNet Type strains.</title>
        <authorList>
            <person name="Nicholson A.C."/>
        </authorList>
    </citation>
    <scope>NUCLEOTIDE SEQUENCE [LARGE SCALE GENOMIC DNA]</scope>
    <source>
        <strain evidence="2 3">ATCC 700815</strain>
    </source>
</reference>
<dbReference type="InterPro" id="IPR011646">
    <property type="entry name" value="KAP_P-loop"/>
</dbReference>
<gene>
    <name evidence="2" type="ORF">HLB16_24110</name>
</gene>
<accession>A0A849BIS1</accession>
<dbReference type="Proteomes" id="UP000542973">
    <property type="component" value="Unassembled WGS sequence"/>
</dbReference>
<comment type="caution">
    <text evidence="2">The sequence shown here is derived from an EMBL/GenBank/DDBJ whole genome shotgun (WGS) entry which is preliminary data.</text>
</comment>
<evidence type="ECO:0000313" key="3">
    <source>
        <dbReference type="Proteomes" id="UP000542973"/>
    </source>
</evidence>
<protein>
    <recommendedName>
        <fullName evidence="1">KAP NTPase domain-containing protein</fullName>
    </recommendedName>
</protein>
<name>A0A849BIS1_9BURK</name>
<dbReference type="AlphaFoldDB" id="A0A849BIS1"/>
<evidence type="ECO:0000313" key="2">
    <source>
        <dbReference type="EMBL" id="NNH13938.1"/>
    </source>
</evidence>
<dbReference type="InterPro" id="IPR027417">
    <property type="entry name" value="P-loop_NTPase"/>
</dbReference>
<dbReference type="Pfam" id="PF07693">
    <property type="entry name" value="KAP_NTPase"/>
    <property type="match status" value="1"/>
</dbReference>
<feature type="domain" description="KAP NTPase" evidence="1">
    <location>
        <begin position="38"/>
        <end position="306"/>
    </location>
</feature>
<dbReference type="SUPFAM" id="SSF52540">
    <property type="entry name" value="P-loop containing nucleoside triphosphate hydrolases"/>
    <property type="match status" value="1"/>
</dbReference>
<sequence length="477" mass="53682">MTKKRPAISPQPTTPFENDKLRRAASAEYLTEYLLGKHATRKERNDSNSFILNVNAPWGIGKTYFLTNWAESLRQRGYVVVVFDAWQNDYCEQPLIGFMSEVEEQLTSALGRTTKARASLTKLLDSGKKIVSVAPAIIAATAVKQLTGMTTDNIGDMATASAGEVAEKIRDKLYEQNKETKAAIASFKSSLSSIVTHFEEDSKSKLPIFFFVDELDRCRPNYAIELLETVKHLFGVNGVYFVIATDTEQLCASVNAVYGERFSADKYLRRFFHAEYTFPTLDNELYTDYLLSKFGLQNSDRLVTPSLSPKRTFNISPPNQNSSFFCAISDLFGLTLRDQEQTAEIIDAVFLTTGDRKFHFPALLTWAAIKQSRSDIFKDLYDSSARGLKKLQDSFKKDTHYVGHSDGRTSLKNLSDIVCRIVEWTHETQERLYERYNHISHSVDNAILGLALNQGTFGDYPELVSNASSISRGVKSV</sequence>
<dbReference type="EMBL" id="JABEMD010000066">
    <property type="protein sequence ID" value="NNH13938.1"/>
    <property type="molecule type" value="Genomic_DNA"/>
</dbReference>